<gene>
    <name evidence="1" type="ORF">BaRGS_00026786</name>
</gene>
<name>A0ABD0K4I1_9CAEN</name>
<evidence type="ECO:0000313" key="1">
    <source>
        <dbReference type="EMBL" id="KAK7481983.1"/>
    </source>
</evidence>
<keyword evidence="2" id="KW-1185">Reference proteome</keyword>
<proteinExistence type="predicted"/>
<dbReference type="Proteomes" id="UP001519460">
    <property type="component" value="Unassembled WGS sequence"/>
</dbReference>
<sequence length="112" mass="12457">MSKVNQTEKKGGYFLVAVPLLANVIPNFLSQECMLDVVPGNGSHSHPVNHPNCRLIFTPNSASIEKPQRRYVIERKAHLEMLISLGLAGDPRHPLQRWTVDPENPTACTQCS</sequence>
<evidence type="ECO:0000313" key="2">
    <source>
        <dbReference type="Proteomes" id="UP001519460"/>
    </source>
</evidence>
<organism evidence="1 2">
    <name type="scientific">Batillaria attramentaria</name>
    <dbReference type="NCBI Taxonomy" id="370345"/>
    <lineage>
        <taxon>Eukaryota</taxon>
        <taxon>Metazoa</taxon>
        <taxon>Spiralia</taxon>
        <taxon>Lophotrochozoa</taxon>
        <taxon>Mollusca</taxon>
        <taxon>Gastropoda</taxon>
        <taxon>Caenogastropoda</taxon>
        <taxon>Sorbeoconcha</taxon>
        <taxon>Cerithioidea</taxon>
        <taxon>Batillariidae</taxon>
        <taxon>Batillaria</taxon>
    </lineage>
</organism>
<comment type="caution">
    <text evidence="1">The sequence shown here is derived from an EMBL/GenBank/DDBJ whole genome shotgun (WGS) entry which is preliminary data.</text>
</comment>
<protein>
    <submittedName>
        <fullName evidence="1">Uncharacterized protein</fullName>
    </submittedName>
</protein>
<dbReference type="EMBL" id="JACVVK020000253">
    <property type="protein sequence ID" value="KAK7481983.1"/>
    <property type="molecule type" value="Genomic_DNA"/>
</dbReference>
<accession>A0ABD0K4I1</accession>
<dbReference type="AlphaFoldDB" id="A0ABD0K4I1"/>
<reference evidence="1 2" key="1">
    <citation type="journal article" date="2023" name="Sci. Data">
        <title>Genome assembly of the Korean intertidal mud-creeper Batillaria attramentaria.</title>
        <authorList>
            <person name="Patra A.K."/>
            <person name="Ho P.T."/>
            <person name="Jun S."/>
            <person name="Lee S.J."/>
            <person name="Kim Y."/>
            <person name="Won Y.J."/>
        </authorList>
    </citation>
    <scope>NUCLEOTIDE SEQUENCE [LARGE SCALE GENOMIC DNA]</scope>
    <source>
        <strain evidence="1">Wonlab-2016</strain>
    </source>
</reference>